<feature type="compositionally biased region" description="Basic and acidic residues" evidence="1">
    <location>
        <begin position="266"/>
        <end position="276"/>
    </location>
</feature>
<gene>
    <name evidence="3" type="ORF">BCR32DRAFT_293846</name>
</gene>
<evidence type="ECO:0000256" key="2">
    <source>
        <dbReference type="SAM" id="SignalP"/>
    </source>
</evidence>
<feature type="compositionally biased region" description="Basic and acidic residues" evidence="1">
    <location>
        <begin position="487"/>
        <end position="501"/>
    </location>
</feature>
<protein>
    <submittedName>
        <fullName evidence="3">Uncharacterized protein</fullName>
    </submittedName>
</protein>
<comment type="caution">
    <text evidence="3">The sequence shown here is derived from an EMBL/GenBank/DDBJ whole genome shotgun (WGS) entry which is preliminary data.</text>
</comment>
<evidence type="ECO:0000256" key="1">
    <source>
        <dbReference type="SAM" id="MobiDB-lite"/>
    </source>
</evidence>
<feature type="signal peptide" evidence="2">
    <location>
        <begin position="1"/>
        <end position="22"/>
    </location>
</feature>
<evidence type="ECO:0000313" key="4">
    <source>
        <dbReference type="Proteomes" id="UP000193944"/>
    </source>
</evidence>
<reference evidence="3 4" key="2">
    <citation type="submission" date="2016-08" db="EMBL/GenBank/DDBJ databases">
        <title>Pervasive Adenine N6-methylation of Active Genes in Fungi.</title>
        <authorList>
            <consortium name="DOE Joint Genome Institute"/>
            <person name="Mondo S.J."/>
            <person name="Dannebaum R.O."/>
            <person name="Kuo R.C."/>
            <person name="Labutti K."/>
            <person name="Haridas S."/>
            <person name="Kuo A."/>
            <person name="Salamov A."/>
            <person name="Ahrendt S.R."/>
            <person name="Lipzen A."/>
            <person name="Sullivan W."/>
            <person name="Andreopoulos W.B."/>
            <person name="Clum A."/>
            <person name="Lindquist E."/>
            <person name="Daum C."/>
            <person name="Ramamoorthy G.K."/>
            <person name="Gryganskyi A."/>
            <person name="Culley D."/>
            <person name="Magnuson J.K."/>
            <person name="James T.Y."/>
            <person name="O'Malley M.A."/>
            <person name="Stajich J.E."/>
            <person name="Spatafora J.W."/>
            <person name="Visel A."/>
            <person name="Grigoriev I.V."/>
        </authorList>
    </citation>
    <scope>NUCLEOTIDE SEQUENCE [LARGE SCALE GENOMIC DNA]</scope>
    <source>
        <strain evidence="3 4">S4</strain>
    </source>
</reference>
<sequence>MRITTKNIISVAIFLASSLVHAHPVEIKGVEKAVHVHNHVRGSINQEEFTDIDITPYEHIFDIVCQSDITEWCNLYPEQCSYVKTLCVRNTEGGYCAFDVYNKYAETSKNNQSINSYVDLCDECLIAMTDEFQKVSTDEESIAEMQTVSEICKVKLFMDTYVSQGGNGNGKDDDSDVISTLASLIPNNDEQEKTNNPEKRNYGKIHSFKNPDVSGFVKSNGKIKYGHVGVNEKVNTSIHNKNLRNSLPPSSSSFLNSSIRSLSGMNKRDKEEEVKKEEEEEEEVIITNIKGKVTNSINIIKELALQQVSNIFNVLEENVNELMKDDLFINDPESTREKDAITNEIINNIKDILNSDIDIKIDIETLTDVEDNVNKEVFEENTNNDILIEEKRVKKSDIFEVEEEINEVFIASASVTVPTETIAIEETVPTVTDIVVDEQETEVVTPINEDDKDEIEEGVEEQPPLEEQQQPPLEEEQQQQPPPLEEEIIRPQEGKLPEVKPEIPIINPTKPHRPHRPGQPNKPWKFGWPAKQQQQQQRPSTLPSQQEKPSILQLVNQIFENSQYDPSKDPTKVLMPIKKWSMKKSEFVVSDELIVEDEKEIEKEDIINEVNTNIHIDEPEMEDEDKSIKLNNPDNHRDADEEEVFEIGAKKISYINSYHPVKPSLNFREDDKKERNKNH</sequence>
<evidence type="ECO:0000313" key="3">
    <source>
        <dbReference type="EMBL" id="ORX80452.1"/>
    </source>
</evidence>
<organism evidence="3 4">
    <name type="scientific">Anaeromyces robustus</name>
    <dbReference type="NCBI Taxonomy" id="1754192"/>
    <lineage>
        <taxon>Eukaryota</taxon>
        <taxon>Fungi</taxon>
        <taxon>Fungi incertae sedis</taxon>
        <taxon>Chytridiomycota</taxon>
        <taxon>Chytridiomycota incertae sedis</taxon>
        <taxon>Neocallimastigomycetes</taxon>
        <taxon>Neocallimastigales</taxon>
        <taxon>Neocallimastigaceae</taxon>
        <taxon>Anaeromyces</taxon>
    </lineage>
</organism>
<dbReference type="Proteomes" id="UP000193944">
    <property type="component" value="Unassembled WGS sequence"/>
</dbReference>
<dbReference type="STRING" id="1754192.A0A1Y1X421"/>
<dbReference type="OrthoDB" id="2159800at2759"/>
<proteinExistence type="predicted"/>
<keyword evidence="4" id="KW-1185">Reference proteome</keyword>
<feature type="region of interest" description="Disordered" evidence="1">
    <location>
        <begin position="436"/>
        <end position="548"/>
    </location>
</feature>
<feature type="compositionally biased region" description="Polar residues" evidence="1">
    <location>
        <begin position="538"/>
        <end position="548"/>
    </location>
</feature>
<dbReference type="AlphaFoldDB" id="A0A1Y1X421"/>
<name>A0A1Y1X421_9FUNG</name>
<reference evidence="3 4" key="1">
    <citation type="submission" date="2016-08" db="EMBL/GenBank/DDBJ databases">
        <title>A Parts List for Fungal Cellulosomes Revealed by Comparative Genomics.</title>
        <authorList>
            <consortium name="DOE Joint Genome Institute"/>
            <person name="Haitjema C.H."/>
            <person name="Gilmore S.P."/>
            <person name="Henske J.K."/>
            <person name="Solomon K.V."/>
            <person name="De Groot R."/>
            <person name="Kuo A."/>
            <person name="Mondo S.J."/>
            <person name="Salamov A.A."/>
            <person name="Labutti K."/>
            <person name="Zhao Z."/>
            <person name="Chiniquy J."/>
            <person name="Barry K."/>
            <person name="Brewer H.M."/>
            <person name="Purvine S.O."/>
            <person name="Wright A.T."/>
            <person name="Boxma B."/>
            <person name="Van Alen T."/>
            <person name="Hackstein J.H."/>
            <person name="Baker S.E."/>
            <person name="Grigoriev I.V."/>
            <person name="O'Malley M.A."/>
        </authorList>
    </citation>
    <scope>NUCLEOTIDE SEQUENCE [LARGE SCALE GENOMIC DNA]</scope>
    <source>
        <strain evidence="3 4">S4</strain>
    </source>
</reference>
<feature type="compositionally biased region" description="Acidic residues" evidence="1">
    <location>
        <begin position="448"/>
        <end position="464"/>
    </location>
</feature>
<feature type="compositionally biased region" description="Low complexity" evidence="1">
    <location>
        <begin position="243"/>
        <end position="263"/>
    </location>
</feature>
<feature type="region of interest" description="Disordered" evidence="1">
    <location>
        <begin position="243"/>
        <end position="276"/>
    </location>
</feature>
<dbReference type="EMBL" id="MCFG01000145">
    <property type="protein sequence ID" value="ORX80452.1"/>
    <property type="molecule type" value="Genomic_DNA"/>
</dbReference>
<accession>A0A1Y1X421</accession>
<feature type="region of interest" description="Disordered" evidence="1">
    <location>
        <begin position="618"/>
        <end position="640"/>
    </location>
</feature>
<keyword evidence="2" id="KW-0732">Signal</keyword>
<feature type="chain" id="PRO_5012869754" evidence="2">
    <location>
        <begin position="23"/>
        <end position="679"/>
    </location>
</feature>